<organism evidence="19 20">
    <name type="scientific">Cryomyces minteri</name>
    <dbReference type="NCBI Taxonomy" id="331657"/>
    <lineage>
        <taxon>Eukaryota</taxon>
        <taxon>Fungi</taxon>
        <taxon>Dikarya</taxon>
        <taxon>Ascomycota</taxon>
        <taxon>Pezizomycotina</taxon>
        <taxon>Dothideomycetes</taxon>
        <taxon>Dothideomycetes incertae sedis</taxon>
        <taxon>Cryomyces</taxon>
    </lineage>
</organism>
<comment type="similarity">
    <text evidence="4">Belongs to the HRD1 family.</text>
</comment>
<keyword evidence="20" id="KW-1185">Reference proteome</keyword>
<comment type="caution">
    <text evidence="19">The sequence shown here is derived from an EMBL/GenBank/DDBJ whole genome shotgun (WGS) entry which is preliminary data.</text>
</comment>
<feature type="compositionally biased region" description="Polar residues" evidence="16">
    <location>
        <begin position="729"/>
        <end position="742"/>
    </location>
</feature>
<keyword evidence="7 17" id="KW-0812">Transmembrane</keyword>
<evidence type="ECO:0000256" key="3">
    <source>
        <dbReference type="ARBA" id="ARBA00004906"/>
    </source>
</evidence>
<keyword evidence="11" id="KW-0256">Endoplasmic reticulum</keyword>
<keyword evidence="13 17" id="KW-1133">Transmembrane helix</keyword>
<feature type="compositionally biased region" description="Low complexity" evidence="16">
    <location>
        <begin position="554"/>
        <end position="565"/>
    </location>
</feature>
<feature type="compositionally biased region" description="Low complexity" evidence="16">
    <location>
        <begin position="710"/>
        <end position="721"/>
    </location>
</feature>
<evidence type="ECO:0000259" key="18">
    <source>
        <dbReference type="PROSITE" id="PS50089"/>
    </source>
</evidence>
<evidence type="ECO:0000256" key="13">
    <source>
        <dbReference type="ARBA" id="ARBA00022989"/>
    </source>
</evidence>
<feature type="region of interest" description="Disordered" evidence="16">
    <location>
        <begin position="670"/>
        <end position="830"/>
    </location>
</feature>
<keyword evidence="14 17" id="KW-0472">Membrane</keyword>
<evidence type="ECO:0000313" key="20">
    <source>
        <dbReference type="Proteomes" id="UP000308768"/>
    </source>
</evidence>
<evidence type="ECO:0000256" key="7">
    <source>
        <dbReference type="ARBA" id="ARBA00022692"/>
    </source>
</evidence>
<keyword evidence="12" id="KW-0862">Zinc</keyword>
<evidence type="ECO:0000256" key="1">
    <source>
        <dbReference type="ARBA" id="ARBA00000900"/>
    </source>
</evidence>
<dbReference type="Pfam" id="PF13639">
    <property type="entry name" value="zf-RING_2"/>
    <property type="match status" value="1"/>
</dbReference>
<evidence type="ECO:0000256" key="5">
    <source>
        <dbReference type="ARBA" id="ARBA00012483"/>
    </source>
</evidence>
<dbReference type="GO" id="GO:0061630">
    <property type="term" value="F:ubiquitin protein ligase activity"/>
    <property type="evidence" value="ECO:0007669"/>
    <property type="project" value="UniProtKB-EC"/>
</dbReference>
<dbReference type="SMART" id="SM00184">
    <property type="entry name" value="RING"/>
    <property type="match status" value="1"/>
</dbReference>
<keyword evidence="10" id="KW-0833">Ubl conjugation pathway</keyword>
<evidence type="ECO:0000256" key="12">
    <source>
        <dbReference type="ARBA" id="ARBA00022833"/>
    </source>
</evidence>
<evidence type="ECO:0000256" key="16">
    <source>
        <dbReference type="SAM" id="MobiDB-lite"/>
    </source>
</evidence>
<dbReference type="GO" id="GO:0036503">
    <property type="term" value="P:ERAD pathway"/>
    <property type="evidence" value="ECO:0007669"/>
    <property type="project" value="TreeGrafter"/>
</dbReference>
<comment type="catalytic activity">
    <reaction evidence="1">
        <text>S-ubiquitinyl-[E2 ubiquitin-conjugating enzyme]-L-cysteine + [acceptor protein]-L-lysine = [E2 ubiquitin-conjugating enzyme]-L-cysteine + N(6)-ubiquitinyl-[acceptor protein]-L-lysine.</text>
        <dbReference type="EC" id="2.3.2.27"/>
    </reaction>
</comment>
<dbReference type="Proteomes" id="UP000308768">
    <property type="component" value="Unassembled WGS sequence"/>
</dbReference>
<feature type="region of interest" description="Disordered" evidence="16">
    <location>
        <begin position="554"/>
        <end position="598"/>
    </location>
</feature>
<dbReference type="EC" id="2.3.2.27" evidence="5"/>
<dbReference type="STRING" id="331657.A0A4U0XC84"/>
<reference evidence="19 20" key="1">
    <citation type="submission" date="2017-03" db="EMBL/GenBank/DDBJ databases">
        <title>Genomes of endolithic fungi from Antarctica.</title>
        <authorList>
            <person name="Coleine C."/>
            <person name="Masonjones S."/>
            <person name="Stajich J.E."/>
        </authorList>
    </citation>
    <scope>NUCLEOTIDE SEQUENCE [LARGE SCALE GENOMIC DNA]</scope>
    <source>
        <strain evidence="19 20">CCFEE 5187</strain>
    </source>
</reference>
<comment type="pathway">
    <text evidence="3">Protein modification; protein ubiquitination.</text>
</comment>
<evidence type="ECO:0000256" key="8">
    <source>
        <dbReference type="ARBA" id="ARBA00022723"/>
    </source>
</evidence>
<evidence type="ECO:0000256" key="2">
    <source>
        <dbReference type="ARBA" id="ARBA00004477"/>
    </source>
</evidence>
<evidence type="ECO:0000256" key="6">
    <source>
        <dbReference type="ARBA" id="ARBA00022679"/>
    </source>
</evidence>
<feature type="region of interest" description="Disordered" evidence="16">
    <location>
        <begin position="414"/>
        <end position="435"/>
    </location>
</feature>
<feature type="domain" description="RING-type" evidence="18">
    <location>
        <begin position="345"/>
        <end position="409"/>
    </location>
</feature>
<feature type="transmembrane region" description="Helical" evidence="17">
    <location>
        <begin position="98"/>
        <end position="118"/>
    </location>
</feature>
<keyword evidence="6" id="KW-0808">Transferase</keyword>
<dbReference type="Pfam" id="PF25563">
    <property type="entry name" value="TPR_SYVN1_N"/>
    <property type="match status" value="1"/>
</dbReference>
<accession>A0A4U0XC84</accession>
<protein>
    <recommendedName>
        <fullName evidence="5">RING-type E3 ubiquitin transferase</fullName>
        <ecNumber evidence="5">2.3.2.27</ecNumber>
    </recommendedName>
</protein>
<keyword evidence="8" id="KW-0479">Metal-binding</keyword>
<evidence type="ECO:0000256" key="10">
    <source>
        <dbReference type="ARBA" id="ARBA00022786"/>
    </source>
</evidence>
<dbReference type="InterPro" id="IPR013083">
    <property type="entry name" value="Znf_RING/FYVE/PHD"/>
</dbReference>
<evidence type="ECO:0000313" key="19">
    <source>
        <dbReference type="EMBL" id="TKA72843.1"/>
    </source>
</evidence>
<evidence type="ECO:0000256" key="15">
    <source>
        <dbReference type="PROSITE-ProRule" id="PRU00175"/>
    </source>
</evidence>
<name>A0A4U0XC84_9PEZI</name>
<feature type="compositionally biased region" description="Basic and acidic residues" evidence="16">
    <location>
        <begin position="821"/>
        <end position="830"/>
    </location>
</feature>
<dbReference type="InterPro" id="IPR050731">
    <property type="entry name" value="HRD1_E3_ubiq-ligases"/>
</dbReference>
<evidence type="ECO:0000256" key="9">
    <source>
        <dbReference type="ARBA" id="ARBA00022771"/>
    </source>
</evidence>
<feature type="compositionally biased region" description="Polar residues" evidence="16">
    <location>
        <begin position="751"/>
        <end position="804"/>
    </location>
</feature>
<dbReference type="InterPro" id="IPR001841">
    <property type="entry name" value="Znf_RING"/>
</dbReference>
<evidence type="ECO:0000256" key="4">
    <source>
        <dbReference type="ARBA" id="ARBA00010089"/>
    </source>
</evidence>
<keyword evidence="9 15" id="KW-0863">Zinc-finger</keyword>
<feature type="transmembrane region" description="Helical" evidence="17">
    <location>
        <begin position="279"/>
        <end position="300"/>
    </location>
</feature>
<dbReference type="GO" id="GO:0043161">
    <property type="term" value="P:proteasome-mediated ubiquitin-dependent protein catabolic process"/>
    <property type="evidence" value="ECO:0007669"/>
    <property type="project" value="TreeGrafter"/>
</dbReference>
<dbReference type="AlphaFoldDB" id="A0A4U0XC84"/>
<dbReference type="OrthoDB" id="7759664at2759"/>
<evidence type="ECO:0000256" key="11">
    <source>
        <dbReference type="ARBA" id="ARBA00022824"/>
    </source>
</evidence>
<comment type="subcellular location">
    <subcellularLocation>
        <location evidence="2">Endoplasmic reticulum membrane</location>
        <topology evidence="2">Multi-pass membrane protein</topology>
    </subcellularLocation>
</comment>
<dbReference type="SUPFAM" id="SSF57850">
    <property type="entry name" value="RING/U-box"/>
    <property type="match status" value="1"/>
</dbReference>
<dbReference type="GO" id="GO:0016567">
    <property type="term" value="P:protein ubiquitination"/>
    <property type="evidence" value="ECO:0007669"/>
    <property type="project" value="UniProtKB-UniPathway"/>
</dbReference>
<dbReference type="PANTHER" id="PTHR22763">
    <property type="entry name" value="RING ZINC FINGER PROTEIN"/>
    <property type="match status" value="1"/>
</dbReference>
<dbReference type="GO" id="GO:0005789">
    <property type="term" value="C:endoplasmic reticulum membrane"/>
    <property type="evidence" value="ECO:0007669"/>
    <property type="project" value="UniProtKB-SubCell"/>
</dbReference>
<dbReference type="InterPro" id="IPR057992">
    <property type="entry name" value="TPR_SYVN1_N"/>
</dbReference>
<feature type="compositionally biased region" description="Polar residues" evidence="16">
    <location>
        <begin position="670"/>
        <end position="709"/>
    </location>
</feature>
<dbReference type="PANTHER" id="PTHR22763:SF184">
    <property type="entry name" value="E3 UBIQUITIN-PROTEIN LIGASE SYNOVIOLIN"/>
    <property type="match status" value="1"/>
</dbReference>
<feature type="transmembrane region" description="Helical" evidence="17">
    <location>
        <begin position="171"/>
        <end position="195"/>
    </location>
</feature>
<sequence length="830" mass="90367">MRLAAYAGTSVGLAAAVVLRAFHQRPNFYSASVYLSQSNACLGILANLALLCTAGFFYGLQRLFYGPLRLIETEQLYDKAWFAVTETCLAMTIFRDEVGGWFLVMFVGLLAGKVWGWIGDGRVEFLEQQPPANPRLFHTRLMASLVMSVLFDTFMLEYCSKTVLEQARPGMMVMFAFEFAVLAITSLSTLIRYLISLREILIIRQQTQAKIAERRAEIRTARAAAQRLTEAGNSDQAPTPFADLPREEDIDGTDIEVPGWEEKGRWTFVLDLVTDFVKLVVYVGFFFVLMVFQGLPIHILRDVFMTARSFFKRINDFIAYHNATRDMNTRYPDATAEELGNDNTCIVCREEMAAWQQPIAQPDAAGQAPPQGRPMEERLRPKKLPCGHILHLGCLKSWLERQQVCPTCRRSVLSPVPTTRASPGNPGPGQNGAAQRVNPFARLVPPNPNEAHANNPGPGRNRLRIFNLGFIRIGFAAAAQDQLPRIRQQIRNDQGATRSRRRERANPAATQVQLMQIEQQIMQDIASLNLAQEQLTRVRALEGELARLRALQLNPTPTPTSASAPAPSPGPGPGPVFGVAGQMPLPPEVGQQPLPPFPPQHMMPGFHPFHGQMPAQAYMQPQAFVPHVQQPLMGAGHQGLPPGMTLPEGWTILPLQRLGQGVQVAQNATTIPDLSGGTTSESVADTTAATAQQPGIGSGAASATPSSDQASSTPAANSSTARIEPEDLQSFNSPPRMNTAPSALNVDPTAPTVSTDPAPQSQGISNTPTRDFGSAATTEDQEASNVNDSTITAGASPSPQYESRATTEELTADNGRARGATVEDVHDQDN</sequence>
<dbReference type="UniPathway" id="UPA00143"/>
<dbReference type="CDD" id="cd16479">
    <property type="entry name" value="RING-H2_synoviolin"/>
    <property type="match status" value="1"/>
</dbReference>
<dbReference type="EMBL" id="NAJN01000470">
    <property type="protein sequence ID" value="TKA72843.1"/>
    <property type="molecule type" value="Genomic_DNA"/>
</dbReference>
<dbReference type="Gene3D" id="3.30.40.10">
    <property type="entry name" value="Zinc/RING finger domain, C3HC4 (zinc finger)"/>
    <property type="match status" value="1"/>
</dbReference>
<dbReference type="InterPro" id="IPR058051">
    <property type="entry name" value="Znf_RING_synoviolin"/>
</dbReference>
<gene>
    <name evidence="19" type="ORF">B0A49_05147</name>
</gene>
<feature type="transmembrane region" description="Helical" evidence="17">
    <location>
        <begin position="37"/>
        <end position="60"/>
    </location>
</feature>
<dbReference type="GO" id="GO:0008270">
    <property type="term" value="F:zinc ion binding"/>
    <property type="evidence" value="ECO:0007669"/>
    <property type="project" value="UniProtKB-KW"/>
</dbReference>
<evidence type="ECO:0000256" key="14">
    <source>
        <dbReference type="ARBA" id="ARBA00023136"/>
    </source>
</evidence>
<proteinExistence type="inferred from homology"/>
<evidence type="ECO:0000256" key="17">
    <source>
        <dbReference type="SAM" id="Phobius"/>
    </source>
</evidence>
<dbReference type="PROSITE" id="PS50089">
    <property type="entry name" value="ZF_RING_2"/>
    <property type="match status" value="1"/>
</dbReference>